<reference evidence="1" key="1">
    <citation type="submission" date="2020-04" db="EMBL/GenBank/DDBJ databases">
        <authorList>
            <person name="Alioto T."/>
            <person name="Alioto T."/>
            <person name="Gomez Garrido J."/>
        </authorList>
    </citation>
    <scope>NUCLEOTIDE SEQUENCE</scope>
    <source>
        <strain evidence="1">A484AB</strain>
    </source>
</reference>
<protein>
    <submittedName>
        <fullName evidence="1">Gastrula zinc finger</fullName>
    </submittedName>
</protein>
<proteinExistence type="predicted"/>
<gene>
    <name evidence="1" type="ORF">PACLA_8A037222</name>
</gene>
<accession>A0A7D9DP68</accession>
<organism evidence="1 2">
    <name type="scientific">Paramuricea clavata</name>
    <name type="common">Red gorgonian</name>
    <name type="synonym">Violescent sea-whip</name>
    <dbReference type="NCBI Taxonomy" id="317549"/>
    <lineage>
        <taxon>Eukaryota</taxon>
        <taxon>Metazoa</taxon>
        <taxon>Cnidaria</taxon>
        <taxon>Anthozoa</taxon>
        <taxon>Octocorallia</taxon>
        <taxon>Malacalcyonacea</taxon>
        <taxon>Plexauridae</taxon>
        <taxon>Paramuricea</taxon>
    </lineage>
</organism>
<dbReference type="AlphaFoldDB" id="A0A7D9DP68"/>
<dbReference type="Proteomes" id="UP001152795">
    <property type="component" value="Unassembled WGS sequence"/>
</dbReference>
<dbReference type="PANTHER" id="PTHR31511:SF12">
    <property type="entry name" value="RHO TERMINATION FACTOR N-TERMINAL DOMAIN-CONTAINING PROTEIN"/>
    <property type="match status" value="1"/>
</dbReference>
<sequence length="173" mass="20208">MLNVIMRKCLQYMDSMKKFDKETLPPQECFYSVLHDEHVSDADYDHATRVFEAFNCQSMGDYHDLYLRSDVLLLAGVFENFRNVYLKVYNLDPCHFYTSPGLAWQACLKMTAVELELCPDMYLFIEEGLRSGISMISNRFSKANNPYVPDYDPDQDSSYVMYLDANNLYGWAM</sequence>
<dbReference type="PANTHER" id="PTHR31511">
    <property type="entry name" value="PROTEIN CBG23764"/>
    <property type="match status" value="1"/>
</dbReference>
<dbReference type="OrthoDB" id="8030979at2759"/>
<dbReference type="EMBL" id="CACRXK020001644">
    <property type="protein sequence ID" value="CAB3990350.1"/>
    <property type="molecule type" value="Genomic_DNA"/>
</dbReference>
<comment type="caution">
    <text evidence="1">The sequence shown here is derived from an EMBL/GenBank/DDBJ whole genome shotgun (WGS) entry which is preliminary data.</text>
</comment>
<evidence type="ECO:0000313" key="1">
    <source>
        <dbReference type="EMBL" id="CAB3990350.1"/>
    </source>
</evidence>
<name>A0A7D9DP68_PARCT</name>
<evidence type="ECO:0000313" key="2">
    <source>
        <dbReference type="Proteomes" id="UP001152795"/>
    </source>
</evidence>
<keyword evidence="2" id="KW-1185">Reference proteome</keyword>